<evidence type="ECO:0000256" key="11">
    <source>
        <dbReference type="ARBA" id="ARBA00023242"/>
    </source>
</evidence>
<keyword evidence="9" id="KW-0805">Transcription regulation</keyword>
<dbReference type="Gene3D" id="1.25.40.1050">
    <property type="match status" value="1"/>
</dbReference>
<organism evidence="17 18">
    <name type="scientific">Abeliophyllum distichum</name>
    <dbReference type="NCBI Taxonomy" id="126358"/>
    <lineage>
        <taxon>Eukaryota</taxon>
        <taxon>Viridiplantae</taxon>
        <taxon>Streptophyta</taxon>
        <taxon>Embryophyta</taxon>
        <taxon>Tracheophyta</taxon>
        <taxon>Spermatophyta</taxon>
        <taxon>Magnoliopsida</taxon>
        <taxon>eudicotyledons</taxon>
        <taxon>Gunneridae</taxon>
        <taxon>Pentapetalae</taxon>
        <taxon>asterids</taxon>
        <taxon>lamiids</taxon>
        <taxon>Lamiales</taxon>
        <taxon>Oleaceae</taxon>
        <taxon>Forsythieae</taxon>
        <taxon>Abeliophyllum</taxon>
    </lineage>
</organism>
<evidence type="ECO:0000256" key="13">
    <source>
        <dbReference type="PIRNR" id="PIRNR037239"/>
    </source>
</evidence>
<feature type="domain" description="Xrn1 helical" evidence="16">
    <location>
        <begin position="425"/>
        <end position="710"/>
    </location>
</feature>
<keyword evidence="4" id="KW-0698">rRNA processing</keyword>
<evidence type="ECO:0000256" key="9">
    <source>
        <dbReference type="ARBA" id="ARBA00023015"/>
    </source>
</evidence>
<dbReference type="PANTHER" id="PTHR12341:SF53">
    <property type="entry name" value="5'-3' EXORIBONUCLEASE"/>
    <property type="match status" value="1"/>
</dbReference>
<name>A0ABD1VYE2_9LAMI</name>
<evidence type="ECO:0000256" key="1">
    <source>
        <dbReference type="ARBA" id="ARBA00004123"/>
    </source>
</evidence>
<keyword evidence="5 13" id="KW-0507">mRNA processing</keyword>
<dbReference type="Pfam" id="PF03159">
    <property type="entry name" value="XRN_N"/>
    <property type="match status" value="1"/>
</dbReference>
<keyword evidence="8 13" id="KW-0269">Exonuclease</keyword>
<dbReference type="EMBL" id="JBFOLK010000001">
    <property type="protein sequence ID" value="KAL2542430.1"/>
    <property type="molecule type" value="Genomic_DNA"/>
</dbReference>
<dbReference type="Proteomes" id="UP001604336">
    <property type="component" value="Unassembled WGS sequence"/>
</dbReference>
<comment type="caution">
    <text evidence="17">The sequence shown here is derived from an EMBL/GenBank/DDBJ whole genome shotgun (WGS) entry which is preliminary data.</text>
</comment>
<comment type="function">
    <text evidence="12">Possesses 5'-&gt;3' exoribonuclease activity. Required for the processing of nuclear mRNA and rRNA precursors. May promote the termination of transcription by RNA polymerase II. Essential for vegetative cell growth and chromosome segregation.</text>
</comment>
<dbReference type="FunFam" id="3.40.50.12390:FF:000005">
    <property type="entry name" value="5'-3' exoribonuclease 2"/>
    <property type="match status" value="1"/>
</dbReference>
<evidence type="ECO:0000256" key="12">
    <source>
        <dbReference type="ARBA" id="ARBA00046137"/>
    </source>
</evidence>
<feature type="compositionally biased region" description="Basic residues" evidence="14">
    <location>
        <begin position="788"/>
        <end position="802"/>
    </location>
</feature>
<dbReference type="InterPro" id="IPR017151">
    <property type="entry name" value="Xrn2/3/4"/>
</dbReference>
<keyword evidence="10" id="KW-0804">Transcription</keyword>
<keyword evidence="6 13" id="KW-0540">Nuclease</keyword>
<dbReference type="AlphaFoldDB" id="A0ABD1VYE2"/>
<dbReference type="InterPro" id="IPR027073">
    <property type="entry name" value="5_3_exoribonuclease"/>
</dbReference>
<evidence type="ECO:0000256" key="7">
    <source>
        <dbReference type="ARBA" id="ARBA00022801"/>
    </source>
</evidence>
<dbReference type="EC" id="3.1.13.-" evidence="13"/>
<feature type="region of interest" description="Disordered" evidence="14">
    <location>
        <begin position="760"/>
        <end position="802"/>
    </location>
</feature>
<evidence type="ECO:0000259" key="16">
    <source>
        <dbReference type="Pfam" id="PF17846"/>
    </source>
</evidence>
<dbReference type="InterPro" id="IPR041412">
    <property type="entry name" value="Xrn1_helical"/>
</dbReference>
<comment type="subcellular location">
    <subcellularLocation>
        <location evidence="1">Nucleus</location>
    </subcellularLocation>
</comment>
<feature type="domain" description="Xrn1 helical" evidence="16">
    <location>
        <begin position="307"/>
        <end position="394"/>
    </location>
</feature>
<evidence type="ECO:0000256" key="5">
    <source>
        <dbReference type="ARBA" id="ARBA00022664"/>
    </source>
</evidence>
<accession>A0ABD1VYE2</accession>
<evidence type="ECO:0000256" key="4">
    <source>
        <dbReference type="ARBA" id="ARBA00022552"/>
    </source>
</evidence>
<dbReference type="GO" id="GO:0006364">
    <property type="term" value="P:rRNA processing"/>
    <property type="evidence" value="ECO:0007669"/>
    <property type="project" value="UniProtKB-KW"/>
</dbReference>
<dbReference type="GO" id="GO:0005634">
    <property type="term" value="C:nucleus"/>
    <property type="evidence" value="ECO:0007669"/>
    <property type="project" value="UniProtKB-SubCell"/>
</dbReference>
<keyword evidence="3" id="KW-0806">Transcription termination</keyword>
<evidence type="ECO:0000256" key="14">
    <source>
        <dbReference type="SAM" id="MobiDB-lite"/>
    </source>
</evidence>
<evidence type="ECO:0000256" key="8">
    <source>
        <dbReference type="ARBA" id="ARBA00022839"/>
    </source>
</evidence>
<dbReference type="GO" id="GO:0006353">
    <property type="term" value="P:DNA-templated transcription termination"/>
    <property type="evidence" value="ECO:0007669"/>
    <property type="project" value="UniProtKB-KW"/>
</dbReference>
<dbReference type="FunFam" id="1.25.40.1050:FF:000002">
    <property type="entry name" value="5'-3' exoribonuclease"/>
    <property type="match status" value="1"/>
</dbReference>
<keyword evidence="18" id="KW-1185">Reference proteome</keyword>
<evidence type="ECO:0000256" key="10">
    <source>
        <dbReference type="ARBA" id="ARBA00023163"/>
    </source>
</evidence>
<dbReference type="FunFam" id="3.40.50.12390:FF:000003">
    <property type="entry name" value="5'-3' exoribonuclease"/>
    <property type="match status" value="1"/>
</dbReference>
<sequence length="802" mass="92617">MGIPSFYRWLIERYPRSVVEVIEDSPAVINGVKVPIDTTKPNPNGFEFDNLYLDMNGIIHPCFHPEDMPMPETYNDVFRAVFKYIDRIFNVIRPRKLLYMAIDGVAPRAKMNQQRARRFRAATDVTDEASQIERLRGDGELERNNLGKQRFDSNVITPGTEFMELLSSALQYYVHWRTNRDPGWQSIKVILSDASVPGEGEHKIMSYIRLQRNLPGFDPNTRHCLYGLDADLIMLGLATHEVHFSVLREDVQKAPVNYKGPKRKRTGGSGEALDDFISRQKFQFLNVWVLREYLAESLRIPDPSVKVDLERLIDDFVFMCLFVGNDFLPHVPSLEISEGAIDLLMVVYKNEFVRMGGYLIDSFEVNLERVEHFVRALGTHENAIFRKRRQEQMGWKMHAGRVPASGNSGGKEIQIFPVHVNAKARFMEDKVNLGEEGWKERYYTEKFKASTDDDRQRVKRHAVLKYVEGICWVMHYYYQGVCSWQWFYPYHYAPFASDFQSLNELKVHFALGKPFKPFNQLMGVLPAASAHALPLFYRKLMKDPSSPILDFYPIDFELDMNGRKHAWKAVCRLPFIDECRLLAEIAKVEHTLTDEENQRNSLGMDKLYVHDSHPLASKIFAFFERNKDNPKLSKAKVKKKINPKFSGGMNGYMYLSDKPICPAVISSPICDMEMIMKNKVISVFYNFPSFHPHMPKPPEGVIMPGKFVSRRNFLPPPVLWHEKTAIQNRFSRRPIPPKSVAGPCLARLAHQLVSGNCVSERPEDMGVNGVDHGKLGKRSYRAPDDNKKNRKKRNKRRKLNKS</sequence>
<dbReference type="InterPro" id="IPR004859">
    <property type="entry name" value="Xrn1_N"/>
</dbReference>
<comment type="similarity">
    <text evidence="2 13">Belongs to the 5'-3' exonuclease family. XRN2/RAT1 subfamily.</text>
</comment>
<proteinExistence type="inferred from homology"/>
<feature type="domain" description="Xrn1 N-terminal" evidence="15">
    <location>
        <begin position="1"/>
        <end position="250"/>
    </location>
</feature>
<evidence type="ECO:0000256" key="6">
    <source>
        <dbReference type="ARBA" id="ARBA00022722"/>
    </source>
</evidence>
<keyword evidence="7 13" id="KW-0378">Hydrolase</keyword>
<dbReference type="Pfam" id="PF17846">
    <property type="entry name" value="XRN_M"/>
    <property type="match status" value="2"/>
</dbReference>
<dbReference type="Gene3D" id="3.40.50.12390">
    <property type="match status" value="2"/>
</dbReference>
<gene>
    <name evidence="17" type="ORF">Adt_03408</name>
</gene>
<evidence type="ECO:0000313" key="17">
    <source>
        <dbReference type="EMBL" id="KAL2542430.1"/>
    </source>
</evidence>
<evidence type="ECO:0000259" key="15">
    <source>
        <dbReference type="Pfam" id="PF03159"/>
    </source>
</evidence>
<keyword evidence="11" id="KW-0539">Nucleus</keyword>
<evidence type="ECO:0000313" key="18">
    <source>
        <dbReference type="Proteomes" id="UP001604336"/>
    </source>
</evidence>
<evidence type="ECO:0000256" key="3">
    <source>
        <dbReference type="ARBA" id="ARBA00022472"/>
    </source>
</evidence>
<dbReference type="GO" id="GO:0006397">
    <property type="term" value="P:mRNA processing"/>
    <property type="evidence" value="ECO:0007669"/>
    <property type="project" value="UniProtKB-UniRule"/>
</dbReference>
<reference evidence="18" key="1">
    <citation type="submission" date="2024-07" db="EMBL/GenBank/DDBJ databases">
        <title>Two chromosome-level genome assemblies of Korean endemic species Abeliophyllum distichum and Forsythia ovata (Oleaceae).</title>
        <authorList>
            <person name="Jang H."/>
        </authorList>
    </citation>
    <scope>NUCLEOTIDE SEQUENCE [LARGE SCALE GENOMIC DNA]</scope>
</reference>
<dbReference type="PANTHER" id="PTHR12341">
    <property type="entry name" value="5'-&gt;3' EXORIBONUCLEASE"/>
    <property type="match status" value="1"/>
</dbReference>
<dbReference type="GO" id="GO:0004534">
    <property type="term" value="F:5'-3' RNA exonuclease activity"/>
    <property type="evidence" value="ECO:0007669"/>
    <property type="project" value="UniProtKB-UniRule"/>
</dbReference>
<dbReference type="PIRSF" id="PIRSF037239">
    <property type="entry name" value="Exonuclease_Xrn2"/>
    <property type="match status" value="1"/>
</dbReference>
<protein>
    <recommendedName>
        <fullName evidence="13">5'-3' exoribonuclease</fullName>
        <ecNumber evidence="13">3.1.13.-</ecNumber>
    </recommendedName>
</protein>
<comment type="function">
    <text evidence="13">Possesses 5'-&gt;3' exoribonuclease activity. Acts as an endogenous post-transcriptional gene silencing (PTGS) suppressor.</text>
</comment>
<evidence type="ECO:0000256" key="2">
    <source>
        <dbReference type="ARBA" id="ARBA00006994"/>
    </source>
</evidence>
<dbReference type="CDD" id="cd18673">
    <property type="entry name" value="PIN_XRN1-2-like"/>
    <property type="match status" value="1"/>
</dbReference>